<evidence type="ECO:0000256" key="5">
    <source>
        <dbReference type="ARBA" id="ARBA00023124"/>
    </source>
</evidence>
<dbReference type="Pfam" id="PF02586">
    <property type="entry name" value="SRAP"/>
    <property type="match status" value="1"/>
</dbReference>
<dbReference type="Gene3D" id="3.90.1680.10">
    <property type="entry name" value="SOS response associated peptidase-like"/>
    <property type="match status" value="1"/>
</dbReference>
<dbReference type="InterPro" id="IPR003738">
    <property type="entry name" value="SRAP"/>
</dbReference>
<dbReference type="Proteomes" id="UP001595847">
    <property type="component" value="Unassembled WGS sequence"/>
</dbReference>
<comment type="caution">
    <text evidence="9">The sequence shown here is derived from an EMBL/GenBank/DDBJ whole genome shotgun (WGS) entry which is preliminary data.</text>
</comment>
<dbReference type="SUPFAM" id="SSF143081">
    <property type="entry name" value="BB1717-like"/>
    <property type="match status" value="1"/>
</dbReference>
<reference evidence="10" key="1">
    <citation type="journal article" date="2019" name="Int. J. Syst. Evol. Microbiol.">
        <title>The Global Catalogue of Microorganisms (GCM) 10K type strain sequencing project: providing services to taxonomists for standard genome sequencing and annotation.</title>
        <authorList>
            <consortium name="The Broad Institute Genomics Platform"/>
            <consortium name="The Broad Institute Genome Sequencing Center for Infectious Disease"/>
            <person name="Wu L."/>
            <person name="Ma J."/>
        </authorList>
    </citation>
    <scope>NUCLEOTIDE SEQUENCE [LARGE SCALE GENOMIC DNA]</scope>
    <source>
        <strain evidence="10">TBRC 1826</strain>
    </source>
</reference>
<evidence type="ECO:0000256" key="7">
    <source>
        <dbReference type="ARBA" id="ARBA00023239"/>
    </source>
</evidence>
<dbReference type="EC" id="3.4.-.-" evidence="8"/>
<evidence type="ECO:0000256" key="4">
    <source>
        <dbReference type="ARBA" id="ARBA00022801"/>
    </source>
</evidence>
<evidence type="ECO:0000256" key="6">
    <source>
        <dbReference type="ARBA" id="ARBA00023125"/>
    </source>
</evidence>
<keyword evidence="3" id="KW-0227">DNA damage</keyword>
<evidence type="ECO:0000256" key="2">
    <source>
        <dbReference type="ARBA" id="ARBA00022670"/>
    </source>
</evidence>
<protein>
    <recommendedName>
        <fullName evidence="8">Abasic site processing protein</fullName>
        <ecNumber evidence="8">3.4.-.-</ecNumber>
    </recommendedName>
</protein>
<evidence type="ECO:0000256" key="1">
    <source>
        <dbReference type="ARBA" id="ARBA00008136"/>
    </source>
</evidence>
<evidence type="ECO:0000256" key="8">
    <source>
        <dbReference type="RuleBase" id="RU364100"/>
    </source>
</evidence>
<dbReference type="GO" id="GO:0016787">
    <property type="term" value="F:hydrolase activity"/>
    <property type="evidence" value="ECO:0007669"/>
    <property type="project" value="UniProtKB-KW"/>
</dbReference>
<evidence type="ECO:0000313" key="9">
    <source>
        <dbReference type="EMBL" id="MFC3996928.1"/>
    </source>
</evidence>
<evidence type="ECO:0000256" key="3">
    <source>
        <dbReference type="ARBA" id="ARBA00022763"/>
    </source>
</evidence>
<keyword evidence="7" id="KW-0456">Lyase</keyword>
<dbReference type="RefSeq" id="WP_378533418.1">
    <property type="nucleotide sequence ID" value="NZ_JBHSBH010000008.1"/>
</dbReference>
<name>A0ABV8FPF8_9ACTN</name>
<dbReference type="PANTHER" id="PTHR13604:SF0">
    <property type="entry name" value="ABASIC SITE PROCESSING PROTEIN HMCES"/>
    <property type="match status" value="1"/>
</dbReference>
<evidence type="ECO:0000313" key="10">
    <source>
        <dbReference type="Proteomes" id="UP001595847"/>
    </source>
</evidence>
<sequence length="234" mass="26371">MCGRYVSARNDRELRLLFDADERVGEHSRPSWNVAPTDTVRIVLDDARKEGPPVRQLRDVRWGLLPVWAKDRRSGARMINARSETITEKPAFRSAAARRRCVVPADGYYEWQKSPGGTTPFFLHAPDESVLAFAGLYERWPDPDVAEHDPAKWVWTCTILTRPASDTHGHVHDRAPVILPFAMVGDWLDTATTRPEAVRALVDAIPEAHLVPRQVDRAVGSPRTDEPWLTDPVA</sequence>
<accession>A0ABV8FPF8</accession>
<keyword evidence="6" id="KW-0238">DNA-binding</keyword>
<keyword evidence="4 8" id="KW-0378">Hydrolase</keyword>
<gene>
    <name evidence="9" type="ORF">ACFOVU_13440</name>
</gene>
<dbReference type="InterPro" id="IPR036590">
    <property type="entry name" value="SRAP-like"/>
</dbReference>
<keyword evidence="5" id="KW-0190">Covalent protein-DNA linkage</keyword>
<organism evidence="9 10">
    <name type="scientific">Nocardiopsis sediminis</name>
    <dbReference type="NCBI Taxonomy" id="1778267"/>
    <lineage>
        <taxon>Bacteria</taxon>
        <taxon>Bacillati</taxon>
        <taxon>Actinomycetota</taxon>
        <taxon>Actinomycetes</taxon>
        <taxon>Streptosporangiales</taxon>
        <taxon>Nocardiopsidaceae</taxon>
        <taxon>Nocardiopsis</taxon>
    </lineage>
</organism>
<keyword evidence="10" id="KW-1185">Reference proteome</keyword>
<keyword evidence="2 8" id="KW-0645">Protease</keyword>
<proteinExistence type="inferred from homology"/>
<comment type="similarity">
    <text evidence="1 8">Belongs to the SOS response-associated peptidase family.</text>
</comment>
<dbReference type="EMBL" id="JBHSBH010000008">
    <property type="protein sequence ID" value="MFC3996928.1"/>
    <property type="molecule type" value="Genomic_DNA"/>
</dbReference>
<dbReference type="PANTHER" id="PTHR13604">
    <property type="entry name" value="DC12-RELATED"/>
    <property type="match status" value="1"/>
</dbReference>